<dbReference type="Pfam" id="PF00196">
    <property type="entry name" value="GerE"/>
    <property type="match status" value="1"/>
</dbReference>
<keyword evidence="2" id="KW-0067">ATP-binding</keyword>
<dbReference type="GO" id="GO:0004016">
    <property type="term" value="F:adenylate cyclase activity"/>
    <property type="evidence" value="ECO:0007669"/>
    <property type="project" value="TreeGrafter"/>
</dbReference>
<feature type="domain" description="HTH luxR-type" evidence="4">
    <location>
        <begin position="858"/>
        <end position="885"/>
    </location>
</feature>
<dbReference type="PRINTS" id="PR00038">
    <property type="entry name" value="HTHLUXR"/>
</dbReference>
<dbReference type="InterPro" id="IPR027417">
    <property type="entry name" value="P-loop_NTPase"/>
</dbReference>
<dbReference type="SUPFAM" id="SSF48452">
    <property type="entry name" value="TPR-like"/>
    <property type="match status" value="2"/>
</dbReference>
<dbReference type="OrthoDB" id="3178131at2"/>
<evidence type="ECO:0000256" key="2">
    <source>
        <dbReference type="ARBA" id="ARBA00022840"/>
    </source>
</evidence>
<dbReference type="GO" id="GO:0005737">
    <property type="term" value="C:cytoplasm"/>
    <property type="evidence" value="ECO:0007669"/>
    <property type="project" value="TreeGrafter"/>
</dbReference>
<feature type="region of interest" description="Disordered" evidence="3">
    <location>
        <begin position="811"/>
        <end position="840"/>
    </location>
</feature>
<evidence type="ECO:0000256" key="3">
    <source>
        <dbReference type="SAM" id="MobiDB-lite"/>
    </source>
</evidence>
<keyword evidence="1" id="KW-0547">Nucleotide-binding</keyword>
<dbReference type="AlphaFoldDB" id="B5M9K5"/>
<reference evidence="5" key="1">
    <citation type="submission" date="2008-06" db="EMBL/GenBank/DDBJ databases">
        <title>The biosynthetic gene cluster responsible for Lasalocid production from Streptomyces lasaliensis.</title>
        <authorList>
            <person name="Smith L."/>
            <person name="Samborskyy M."/>
            <person name="Fan Q."/>
            <person name="Spencer J.B."/>
            <person name="Leadlay P.F."/>
        </authorList>
    </citation>
    <scope>NUCLEOTIDE SEQUENCE</scope>
    <source>
        <strain evidence="5">NRRL 3382R</strain>
    </source>
</reference>
<sequence length="912" mass="98610">MPFSVMESVEQQTEWRTLHTAFDDAASGISRTVLIEAGVACGKSTVLEGIGDYTAARGALVLHAVGSLSGSGTPLGVVRQLVEYPSFPATAGQNLLADVERGDYAQFSAALRNIAVRLPVVVSVDDLHHVDAASLHCLLHLVGHTRRSRILTLFTQSLSCAPQDPTFDTELLRQPNFRRVRLAPLDLHGVTAMLANHPEVDAGEDLTRELHSVSGGNPLLLRALIEDHLAARRFAGPSGERAEPGVAFSRAVLTCLHRGGSRMRDAATALAVLGESEHTALLGPLAGLSAAALAQARHALDATGITAEHRFRHRLARAAVLDSITPADRRALHLKAATLLHRHGASVREVAAHLLAGGGTPDAWGVTALKEAAEEALAADRAQEAVAFLELAHAGSTDARTRAEITVRLACVMWRLNPATAESLYLAESLSALWSGLLPVPFIAPLANLLVAHGRLDEARHVLGRLQESTGPGQALPADTEIMHPWEWDVHFPHALAPATPATSGRDIRLLSSHGGRPDPVHATGIERFLRVSPLTDTTLTAVTTAIKSLIHHDRVDLAESWCDAFLQEAERRDAPGWEVLFASLRAEIALHQGRLTDAEQYADRALAAVPEHTGVFFIGGPLSSLVLAYTAMGDYESAARRLNQSVPEALFKNVYGLRYLRARGRYYLATNRAHTALGDFLDAGRLAARWGVDRPTLLPWRSDAAEAWLELGNPEQAERLITDQLQMRDAINSRVRGISLRLRAMTADAKVRPRLLTKAVEALQTSGDRLEMARVLDALGDAQQALGDTTRAAAAKRRARHMARECGATAWGGAPQSTASRSVPASRRHWSAEGHAPSALTKLSESEKRVAALAACGYTNRDISAKLYITVSTVEQHLTRVYRKLHISRREQLPPDLQFSPYENDCQSIAT</sequence>
<dbReference type="PROSITE" id="PS00622">
    <property type="entry name" value="HTH_LUXR_1"/>
    <property type="match status" value="1"/>
</dbReference>
<dbReference type="InterPro" id="IPR011990">
    <property type="entry name" value="TPR-like_helical_dom_sf"/>
</dbReference>
<dbReference type="InterPro" id="IPR016032">
    <property type="entry name" value="Sig_transdc_resp-reg_C-effctor"/>
</dbReference>
<evidence type="ECO:0000259" key="4">
    <source>
        <dbReference type="PROSITE" id="PS00622"/>
    </source>
</evidence>
<dbReference type="EMBL" id="FM173265">
    <property type="protein sequence ID" value="CAQ64683.1"/>
    <property type="molecule type" value="Genomic_DNA"/>
</dbReference>
<dbReference type="GO" id="GO:0003677">
    <property type="term" value="F:DNA binding"/>
    <property type="evidence" value="ECO:0007669"/>
    <property type="project" value="InterPro"/>
</dbReference>
<dbReference type="InterPro" id="IPR000792">
    <property type="entry name" value="Tscrpt_reg_LuxR_C"/>
</dbReference>
<name>B5M9K5_STRLS</name>
<dbReference type="SMART" id="SM00421">
    <property type="entry name" value="HTH_LUXR"/>
    <property type="match status" value="1"/>
</dbReference>
<organism evidence="5">
    <name type="scientific">Streptomyces lasalocidi</name>
    <name type="common">Streptomyces lasaliensis</name>
    <dbReference type="NCBI Taxonomy" id="324833"/>
    <lineage>
        <taxon>Bacteria</taxon>
        <taxon>Bacillati</taxon>
        <taxon>Actinomycetota</taxon>
        <taxon>Actinomycetes</taxon>
        <taxon>Kitasatosporales</taxon>
        <taxon>Streptomycetaceae</taxon>
        <taxon>Streptomyces</taxon>
    </lineage>
</organism>
<gene>
    <name evidence="5" type="primary">las4</name>
</gene>
<protein>
    <submittedName>
        <fullName evidence="5">LuxR-family transcriptional regulator</fullName>
    </submittedName>
</protein>
<dbReference type="GO" id="GO:0005524">
    <property type="term" value="F:ATP binding"/>
    <property type="evidence" value="ECO:0007669"/>
    <property type="project" value="UniProtKB-KW"/>
</dbReference>
<accession>B5M9K5</accession>
<dbReference type="SUPFAM" id="SSF52540">
    <property type="entry name" value="P-loop containing nucleoside triphosphate hydrolases"/>
    <property type="match status" value="1"/>
</dbReference>
<dbReference type="Gene3D" id="1.25.40.10">
    <property type="entry name" value="Tetratricopeptide repeat domain"/>
    <property type="match status" value="2"/>
</dbReference>
<evidence type="ECO:0000256" key="1">
    <source>
        <dbReference type="ARBA" id="ARBA00022741"/>
    </source>
</evidence>
<evidence type="ECO:0000313" key="5">
    <source>
        <dbReference type="EMBL" id="CAQ64683.1"/>
    </source>
</evidence>
<dbReference type="PANTHER" id="PTHR16305:SF35">
    <property type="entry name" value="TRANSCRIPTIONAL ACTIVATOR DOMAIN"/>
    <property type="match status" value="1"/>
</dbReference>
<dbReference type="CDD" id="cd06170">
    <property type="entry name" value="LuxR_C_like"/>
    <property type="match status" value="1"/>
</dbReference>
<dbReference type="Gene3D" id="1.10.10.10">
    <property type="entry name" value="Winged helix-like DNA-binding domain superfamily/Winged helix DNA-binding domain"/>
    <property type="match status" value="1"/>
</dbReference>
<dbReference type="GO" id="GO:0006355">
    <property type="term" value="P:regulation of DNA-templated transcription"/>
    <property type="evidence" value="ECO:0007669"/>
    <property type="project" value="InterPro"/>
</dbReference>
<dbReference type="InterPro" id="IPR036388">
    <property type="entry name" value="WH-like_DNA-bd_sf"/>
</dbReference>
<proteinExistence type="predicted"/>
<dbReference type="SUPFAM" id="SSF46894">
    <property type="entry name" value="C-terminal effector domain of the bipartite response regulators"/>
    <property type="match status" value="1"/>
</dbReference>
<dbReference type="PANTHER" id="PTHR16305">
    <property type="entry name" value="TESTICULAR SOLUBLE ADENYLYL CYCLASE"/>
    <property type="match status" value="1"/>
</dbReference>